<proteinExistence type="predicted"/>
<reference evidence="2 3" key="1">
    <citation type="journal article" date="2006" name="Nature">
        <title>Global trends of whole-genome duplications revealed by the ciliate Paramecium tetraurelia.</title>
        <authorList>
            <consortium name="Genoscope"/>
            <person name="Aury J.-M."/>
            <person name="Jaillon O."/>
            <person name="Duret L."/>
            <person name="Noel B."/>
            <person name="Jubin C."/>
            <person name="Porcel B.M."/>
            <person name="Segurens B."/>
            <person name="Daubin V."/>
            <person name="Anthouard V."/>
            <person name="Aiach N."/>
            <person name="Arnaiz O."/>
            <person name="Billaut A."/>
            <person name="Beisson J."/>
            <person name="Blanc I."/>
            <person name="Bouhouche K."/>
            <person name="Camara F."/>
            <person name="Duharcourt S."/>
            <person name="Guigo R."/>
            <person name="Gogendeau D."/>
            <person name="Katinka M."/>
            <person name="Keller A.-M."/>
            <person name="Kissmehl R."/>
            <person name="Klotz C."/>
            <person name="Koll F."/>
            <person name="Le Moue A."/>
            <person name="Lepere C."/>
            <person name="Malinsky S."/>
            <person name="Nowacki M."/>
            <person name="Nowak J.K."/>
            <person name="Plattner H."/>
            <person name="Poulain J."/>
            <person name="Ruiz F."/>
            <person name="Serrano V."/>
            <person name="Zagulski M."/>
            <person name="Dessen P."/>
            <person name="Betermier M."/>
            <person name="Weissenbach J."/>
            <person name="Scarpelli C."/>
            <person name="Schachter V."/>
            <person name="Sperling L."/>
            <person name="Meyer E."/>
            <person name="Cohen J."/>
            <person name="Wincker P."/>
        </authorList>
    </citation>
    <scope>NUCLEOTIDE SEQUENCE [LARGE SCALE GENOMIC DNA]</scope>
    <source>
        <strain evidence="2 3">Stock d4-2</strain>
    </source>
</reference>
<organism evidence="2 3">
    <name type="scientific">Paramecium tetraurelia</name>
    <dbReference type="NCBI Taxonomy" id="5888"/>
    <lineage>
        <taxon>Eukaryota</taxon>
        <taxon>Sar</taxon>
        <taxon>Alveolata</taxon>
        <taxon>Ciliophora</taxon>
        <taxon>Intramacronucleata</taxon>
        <taxon>Oligohymenophorea</taxon>
        <taxon>Peniculida</taxon>
        <taxon>Parameciidae</taxon>
        <taxon>Paramecium</taxon>
    </lineage>
</organism>
<dbReference type="RefSeq" id="XP_001432140.1">
    <property type="nucleotide sequence ID" value="XM_001432103.1"/>
</dbReference>
<protein>
    <recommendedName>
        <fullName evidence="4">Small, acid-soluble spore protein gamma-type</fullName>
    </recommendedName>
</protein>
<feature type="compositionally biased region" description="Polar residues" evidence="1">
    <location>
        <begin position="20"/>
        <end position="34"/>
    </location>
</feature>
<dbReference type="Proteomes" id="UP000000600">
    <property type="component" value="Unassembled WGS sequence"/>
</dbReference>
<feature type="compositionally biased region" description="Low complexity" evidence="1">
    <location>
        <begin position="35"/>
        <end position="48"/>
    </location>
</feature>
<dbReference type="AlphaFoldDB" id="A0C1S6"/>
<dbReference type="InParanoid" id="A0C1S6"/>
<evidence type="ECO:0008006" key="4">
    <source>
        <dbReference type="Google" id="ProtNLM"/>
    </source>
</evidence>
<dbReference type="KEGG" id="ptm:GSPATT00034220001"/>
<dbReference type="GeneID" id="5017925"/>
<evidence type="ECO:0000313" key="3">
    <source>
        <dbReference type="Proteomes" id="UP000000600"/>
    </source>
</evidence>
<dbReference type="EMBL" id="CT868033">
    <property type="protein sequence ID" value="CAK64743.1"/>
    <property type="molecule type" value="Genomic_DNA"/>
</dbReference>
<keyword evidence="3" id="KW-1185">Reference proteome</keyword>
<accession>A0C1S6</accession>
<evidence type="ECO:0000313" key="2">
    <source>
        <dbReference type="EMBL" id="CAK64743.1"/>
    </source>
</evidence>
<evidence type="ECO:0000256" key="1">
    <source>
        <dbReference type="SAM" id="MobiDB-lite"/>
    </source>
</evidence>
<dbReference type="HOGENOM" id="CLU_3176548_0_0_1"/>
<feature type="region of interest" description="Disordered" evidence="1">
    <location>
        <begin position="1"/>
        <end position="48"/>
    </location>
</feature>
<name>A0C1S6_PARTE</name>
<gene>
    <name evidence="2" type="ORF">GSPATT00034220001</name>
</gene>
<sequence length="48" mass="5550">MQKMKTGMNGSDKDKCKLYNPQQQTNTQKAQEVIQQAVQNPQNNQQKK</sequence>